<sequence length="244" mass="26645">MEEHVANIEGGQGIGAEDISGSENLPSTAGSTEDLPIRHFMEENRRMFASLNNEFAGFKGEFVGFKGEVNQRFDALSQLFEVVTKNRHDFDVFVDKNLRDMNEIRELLGRPVMQPRDLSLNGENNLNSETGFPNNSARISLPRQGVPPTPVVNPPTPRVNLGETSTAANTRVEPPPFHGEGPQNIPETRHYVAPMSGTIGGGTINNDHVPPRGYQQNVPPPPNRLGMDPGGFTPQGGATRGTRR</sequence>
<gene>
    <name evidence="2" type="ORF">LTRI10_LOCUS51348</name>
</gene>
<keyword evidence="3" id="KW-1185">Reference proteome</keyword>
<dbReference type="EMBL" id="OZ034822">
    <property type="protein sequence ID" value="CAL1412029.1"/>
    <property type="molecule type" value="Genomic_DNA"/>
</dbReference>
<proteinExistence type="predicted"/>
<reference evidence="2 3" key="1">
    <citation type="submission" date="2024-04" db="EMBL/GenBank/DDBJ databases">
        <authorList>
            <person name="Fracassetti M."/>
        </authorList>
    </citation>
    <scope>NUCLEOTIDE SEQUENCE [LARGE SCALE GENOMIC DNA]</scope>
</reference>
<name>A0AAV2GPF6_9ROSI</name>
<evidence type="ECO:0000256" key="1">
    <source>
        <dbReference type="SAM" id="MobiDB-lite"/>
    </source>
</evidence>
<organism evidence="2 3">
    <name type="scientific">Linum trigynum</name>
    <dbReference type="NCBI Taxonomy" id="586398"/>
    <lineage>
        <taxon>Eukaryota</taxon>
        <taxon>Viridiplantae</taxon>
        <taxon>Streptophyta</taxon>
        <taxon>Embryophyta</taxon>
        <taxon>Tracheophyta</taxon>
        <taxon>Spermatophyta</taxon>
        <taxon>Magnoliopsida</taxon>
        <taxon>eudicotyledons</taxon>
        <taxon>Gunneridae</taxon>
        <taxon>Pentapetalae</taxon>
        <taxon>rosids</taxon>
        <taxon>fabids</taxon>
        <taxon>Malpighiales</taxon>
        <taxon>Linaceae</taxon>
        <taxon>Linum</taxon>
    </lineage>
</organism>
<accession>A0AAV2GPF6</accession>
<dbReference type="Proteomes" id="UP001497516">
    <property type="component" value="Chromosome 9"/>
</dbReference>
<evidence type="ECO:0000313" key="2">
    <source>
        <dbReference type="EMBL" id="CAL1412029.1"/>
    </source>
</evidence>
<dbReference type="AlphaFoldDB" id="A0AAV2GPF6"/>
<evidence type="ECO:0000313" key="3">
    <source>
        <dbReference type="Proteomes" id="UP001497516"/>
    </source>
</evidence>
<protein>
    <submittedName>
        <fullName evidence="2">Uncharacterized protein</fullName>
    </submittedName>
</protein>
<feature type="compositionally biased region" description="Polar residues" evidence="1">
    <location>
        <begin position="21"/>
        <end position="31"/>
    </location>
</feature>
<feature type="region of interest" description="Disordered" evidence="1">
    <location>
        <begin position="1"/>
        <end position="33"/>
    </location>
</feature>
<feature type="region of interest" description="Disordered" evidence="1">
    <location>
        <begin position="203"/>
        <end position="244"/>
    </location>
</feature>